<proteinExistence type="predicted"/>
<sequence length="236" mass="26340">MSKKNTKTWTVTGRRLQPPATNDGKSTIEEGEITLPEFETYLNFRNRPLVIDRAEMDRSGNPKESKRNRFGTPITADLAVEFMRDARADSLALVDDKTASLRADQKRFIADATGLLYGITFDRSIVLRILSQPRCEGLRMYLCKRPNGDKWTEGEAAADMHASLVLVGVDGHGFDLNFVEGKPKDGEDDGSLIVEYGFPPDGNGKKVLKNPKKQYVLLRRARMSQPANPVPDSDKP</sequence>
<accession>A0A7K1XTE2</accession>
<evidence type="ECO:0000313" key="2">
    <source>
        <dbReference type="EMBL" id="MXV14281.1"/>
    </source>
</evidence>
<dbReference type="Proteomes" id="UP000451233">
    <property type="component" value="Unassembled WGS sequence"/>
</dbReference>
<reference evidence="2 3" key="1">
    <citation type="submission" date="2019-11" db="EMBL/GenBank/DDBJ databases">
        <title>Pedobacter sp. HMF7056 Genome sequencing and assembly.</title>
        <authorList>
            <person name="Kang H."/>
            <person name="Kim H."/>
            <person name="Joh K."/>
        </authorList>
    </citation>
    <scope>NUCLEOTIDE SEQUENCE [LARGE SCALE GENOMIC DNA]</scope>
    <source>
        <strain evidence="2 3">HMF7056</strain>
    </source>
</reference>
<dbReference type="RefSeq" id="WP_160905262.1">
    <property type="nucleotide sequence ID" value="NZ_WVHS01000001.1"/>
</dbReference>
<evidence type="ECO:0000313" key="3">
    <source>
        <dbReference type="Proteomes" id="UP000451233"/>
    </source>
</evidence>
<evidence type="ECO:0000256" key="1">
    <source>
        <dbReference type="SAM" id="MobiDB-lite"/>
    </source>
</evidence>
<dbReference type="AlphaFoldDB" id="A0A7K1XTE2"/>
<keyword evidence="3" id="KW-1185">Reference proteome</keyword>
<name>A0A7K1XTE2_9SPHI</name>
<organism evidence="2 3">
    <name type="scientific">Hufsiella ginkgonis</name>
    <dbReference type="NCBI Taxonomy" id="2695274"/>
    <lineage>
        <taxon>Bacteria</taxon>
        <taxon>Pseudomonadati</taxon>
        <taxon>Bacteroidota</taxon>
        <taxon>Sphingobacteriia</taxon>
        <taxon>Sphingobacteriales</taxon>
        <taxon>Sphingobacteriaceae</taxon>
        <taxon>Hufsiella</taxon>
    </lineage>
</organism>
<protein>
    <submittedName>
        <fullName evidence="2">Uncharacterized protein</fullName>
    </submittedName>
</protein>
<feature type="region of interest" description="Disordered" evidence="1">
    <location>
        <begin position="1"/>
        <end position="27"/>
    </location>
</feature>
<dbReference type="EMBL" id="WVHS01000001">
    <property type="protein sequence ID" value="MXV14281.1"/>
    <property type="molecule type" value="Genomic_DNA"/>
</dbReference>
<comment type="caution">
    <text evidence="2">The sequence shown here is derived from an EMBL/GenBank/DDBJ whole genome shotgun (WGS) entry which is preliminary data.</text>
</comment>
<gene>
    <name evidence="2" type="ORF">GS398_03145</name>
</gene>